<dbReference type="GO" id="GO:0046872">
    <property type="term" value="F:metal ion binding"/>
    <property type="evidence" value="ECO:0007669"/>
    <property type="project" value="UniProtKB-KW"/>
</dbReference>
<comment type="caution">
    <text evidence="15">The sequence shown here is derived from an EMBL/GenBank/DDBJ whole genome shotgun (WGS) entry which is preliminary data.</text>
</comment>
<proteinExistence type="inferred from homology"/>
<keyword evidence="3" id="KW-0808">Transferase</keyword>
<feature type="domain" description="Pyridoxamine kinase/Phosphomethylpyrimidine kinase" evidence="14">
    <location>
        <begin position="12"/>
        <end position="255"/>
    </location>
</feature>
<evidence type="ECO:0000256" key="11">
    <source>
        <dbReference type="ARBA" id="ARBA00042396"/>
    </source>
</evidence>
<dbReference type="GO" id="GO:0008902">
    <property type="term" value="F:hydroxymethylpyrimidine kinase activity"/>
    <property type="evidence" value="ECO:0007669"/>
    <property type="project" value="TreeGrafter"/>
</dbReference>
<gene>
    <name evidence="15" type="ORF">NRIC_16100</name>
</gene>
<evidence type="ECO:0000259" key="14">
    <source>
        <dbReference type="Pfam" id="PF08543"/>
    </source>
</evidence>
<dbReference type="GO" id="GO:0005524">
    <property type="term" value="F:ATP binding"/>
    <property type="evidence" value="ECO:0007669"/>
    <property type="project" value="UniProtKB-KW"/>
</dbReference>
<evidence type="ECO:0000256" key="3">
    <source>
        <dbReference type="ARBA" id="ARBA00022679"/>
    </source>
</evidence>
<dbReference type="EC" id="2.7.1.35" evidence="2"/>
<keyword evidence="4" id="KW-0479">Metal-binding</keyword>
<dbReference type="PANTHER" id="PTHR20858:SF19">
    <property type="entry name" value="PYRIDOXINE KINASE"/>
    <property type="match status" value="1"/>
</dbReference>
<reference evidence="16" key="1">
    <citation type="submission" date="2019-02" db="EMBL/GenBank/DDBJ databases">
        <title>Draft genome sequence of Enterococcus sp. Gos25-1.</title>
        <authorList>
            <person name="Tanaka N."/>
            <person name="Shiwa Y."/>
            <person name="Fujita N."/>
        </authorList>
    </citation>
    <scope>NUCLEOTIDE SEQUENCE [LARGE SCALE GENOMIC DNA]</scope>
    <source>
        <strain evidence="16">Gos25-1</strain>
    </source>
</reference>
<evidence type="ECO:0000256" key="10">
    <source>
        <dbReference type="ARBA" id="ARBA00042348"/>
    </source>
</evidence>
<dbReference type="Pfam" id="PF08543">
    <property type="entry name" value="Phos_pyr_kin"/>
    <property type="match status" value="1"/>
</dbReference>
<evidence type="ECO:0000313" key="15">
    <source>
        <dbReference type="EMBL" id="GCF93719.1"/>
    </source>
</evidence>
<dbReference type="AlphaFoldDB" id="A0A4V0WPF9"/>
<dbReference type="GO" id="GO:0008972">
    <property type="term" value="F:phosphomethylpyrimidine kinase activity"/>
    <property type="evidence" value="ECO:0007669"/>
    <property type="project" value="InterPro"/>
</dbReference>
<dbReference type="SUPFAM" id="SSF53613">
    <property type="entry name" value="Ribokinase-like"/>
    <property type="match status" value="1"/>
</dbReference>
<evidence type="ECO:0000313" key="16">
    <source>
        <dbReference type="Proteomes" id="UP000290567"/>
    </source>
</evidence>
<name>A0A4V0WPF9_9ENTE</name>
<dbReference type="GO" id="GO:0008478">
    <property type="term" value="F:pyridoxal kinase activity"/>
    <property type="evidence" value="ECO:0007669"/>
    <property type="project" value="UniProtKB-EC"/>
</dbReference>
<keyword evidence="8" id="KW-0460">Magnesium</keyword>
<keyword evidence="7" id="KW-0067">ATP-binding</keyword>
<evidence type="ECO:0000256" key="4">
    <source>
        <dbReference type="ARBA" id="ARBA00022723"/>
    </source>
</evidence>
<dbReference type="Proteomes" id="UP000290567">
    <property type="component" value="Unassembled WGS sequence"/>
</dbReference>
<dbReference type="RefSeq" id="WP_146622174.1">
    <property type="nucleotide sequence ID" value="NZ_BJCC01000012.1"/>
</dbReference>
<evidence type="ECO:0000256" key="6">
    <source>
        <dbReference type="ARBA" id="ARBA00022777"/>
    </source>
</evidence>
<comment type="similarity">
    <text evidence="1">Belongs to the ThiD family.</text>
</comment>
<dbReference type="InterPro" id="IPR029056">
    <property type="entry name" value="Ribokinase-like"/>
</dbReference>
<dbReference type="GO" id="GO:0005829">
    <property type="term" value="C:cytosol"/>
    <property type="evidence" value="ECO:0007669"/>
    <property type="project" value="TreeGrafter"/>
</dbReference>
<accession>A0A4V0WPF9</accession>
<protein>
    <recommendedName>
        <fullName evidence="2">pyridoxal kinase</fullName>
        <ecNumber evidence="2">2.7.1.35</ecNumber>
    </recommendedName>
    <alternativeName>
        <fullName evidence="10">PN/PL/PM kinase</fullName>
    </alternativeName>
    <alternativeName>
        <fullName evidence="11">Pyridoxal kinase</fullName>
    </alternativeName>
    <alternativeName>
        <fullName evidence="9">Pyridoxamine kinase</fullName>
    </alternativeName>
    <alternativeName>
        <fullName evidence="12">Vitamin B6 kinase</fullName>
    </alternativeName>
</protein>
<dbReference type="OrthoDB" id="9810880at2"/>
<evidence type="ECO:0000256" key="12">
    <source>
        <dbReference type="ARBA" id="ARBA00042531"/>
    </source>
</evidence>
<dbReference type="NCBIfam" id="NF009078">
    <property type="entry name" value="PRK12413.1"/>
    <property type="match status" value="1"/>
</dbReference>
<evidence type="ECO:0000256" key="13">
    <source>
        <dbReference type="ARBA" id="ARBA00049293"/>
    </source>
</evidence>
<dbReference type="PANTHER" id="PTHR20858">
    <property type="entry name" value="PHOSPHOMETHYLPYRIMIDINE KINASE"/>
    <property type="match status" value="1"/>
</dbReference>
<dbReference type="Gene3D" id="3.40.1190.20">
    <property type="match status" value="1"/>
</dbReference>
<dbReference type="EMBL" id="BJCC01000012">
    <property type="protein sequence ID" value="GCF93719.1"/>
    <property type="molecule type" value="Genomic_DNA"/>
</dbReference>
<dbReference type="GO" id="GO:0009228">
    <property type="term" value="P:thiamine biosynthetic process"/>
    <property type="evidence" value="ECO:0007669"/>
    <property type="project" value="InterPro"/>
</dbReference>
<keyword evidence="5" id="KW-0547">Nucleotide-binding</keyword>
<evidence type="ECO:0000256" key="7">
    <source>
        <dbReference type="ARBA" id="ARBA00022840"/>
    </source>
</evidence>
<dbReference type="CDD" id="cd01169">
    <property type="entry name" value="HMPP_kinase"/>
    <property type="match status" value="1"/>
</dbReference>
<evidence type="ECO:0000256" key="5">
    <source>
        <dbReference type="ARBA" id="ARBA00022741"/>
    </source>
</evidence>
<dbReference type="InterPro" id="IPR013749">
    <property type="entry name" value="PM/HMP-P_kinase-1"/>
</dbReference>
<dbReference type="InterPro" id="IPR004399">
    <property type="entry name" value="HMP/HMP-P_kinase_dom"/>
</dbReference>
<evidence type="ECO:0000256" key="1">
    <source>
        <dbReference type="ARBA" id="ARBA00009879"/>
    </source>
</evidence>
<keyword evidence="16" id="KW-1185">Reference proteome</keyword>
<comment type="catalytic activity">
    <reaction evidence="13">
        <text>pyridoxal + ATP = pyridoxal 5'-phosphate + ADP + H(+)</text>
        <dbReference type="Rhea" id="RHEA:10224"/>
        <dbReference type="ChEBI" id="CHEBI:15378"/>
        <dbReference type="ChEBI" id="CHEBI:17310"/>
        <dbReference type="ChEBI" id="CHEBI:30616"/>
        <dbReference type="ChEBI" id="CHEBI:456216"/>
        <dbReference type="ChEBI" id="CHEBI:597326"/>
        <dbReference type="EC" id="2.7.1.35"/>
    </reaction>
</comment>
<evidence type="ECO:0000256" key="2">
    <source>
        <dbReference type="ARBA" id="ARBA00012104"/>
    </source>
</evidence>
<sequence>MDKTILTIAGSDTLAGGGLQADLKTFEQYGIFGLTAITCIAIVEDDQFSIQDISSELLEKQLATVETGVELSGIKIGLIHQVESIRTIQAFLKRHQHLPIVFDPVLAFKETETVYNQTYIDTLISQLFPLVSMITPNLKEAELLSNIRITSKHSMKKAAEALHSRGASSIVIKGGQRLAGEQAVDLYYDGKDFRFFNKPKLVSEKVNGAGCTFASSIASNLVLEKAPAEAIYISKEYVYRGIDRGILLKNGEGNVWYR</sequence>
<evidence type="ECO:0000256" key="8">
    <source>
        <dbReference type="ARBA" id="ARBA00022842"/>
    </source>
</evidence>
<keyword evidence="6 15" id="KW-0418">Kinase</keyword>
<evidence type="ECO:0000256" key="9">
    <source>
        <dbReference type="ARBA" id="ARBA00042307"/>
    </source>
</evidence>
<organism evidence="15 16">
    <name type="scientific">Enterococcus florum</name>
    <dbReference type="NCBI Taxonomy" id="2480627"/>
    <lineage>
        <taxon>Bacteria</taxon>
        <taxon>Bacillati</taxon>
        <taxon>Bacillota</taxon>
        <taxon>Bacilli</taxon>
        <taxon>Lactobacillales</taxon>
        <taxon>Enterococcaceae</taxon>
        <taxon>Enterococcus</taxon>
    </lineage>
</organism>